<evidence type="ECO:0000256" key="2">
    <source>
        <dbReference type="ARBA" id="ARBA00004948"/>
    </source>
</evidence>
<comment type="caution">
    <text evidence="13">The sequence shown here is derived from an EMBL/GenBank/DDBJ whole genome shotgun (WGS) entry which is preliminary data.</text>
</comment>
<name>A0A2K1QLD4_9PEZI</name>
<dbReference type="Proteomes" id="UP000243797">
    <property type="component" value="Unassembled WGS sequence"/>
</dbReference>
<dbReference type="GO" id="GO:0009229">
    <property type="term" value="P:thiamine diphosphate biosynthetic process"/>
    <property type="evidence" value="ECO:0007669"/>
    <property type="project" value="UniProtKB-UniRule"/>
</dbReference>
<dbReference type="AlphaFoldDB" id="A0A2K1QLD4"/>
<accession>A0A2K1QLD4</accession>
<comment type="similarity">
    <text evidence="3 11">Belongs to the NMT1/THI5 family.</text>
</comment>
<dbReference type="InParanoid" id="A0A2K1QLD4"/>
<keyword evidence="9 11" id="KW-0408">Iron</keyword>
<proteinExistence type="inferred from homology"/>
<evidence type="ECO:0000256" key="10">
    <source>
        <dbReference type="ARBA" id="ARBA00048179"/>
    </source>
</evidence>
<evidence type="ECO:0000256" key="11">
    <source>
        <dbReference type="RuleBase" id="RU367015"/>
    </source>
</evidence>
<protein>
    <recommendedName>
        <fullName evidence="11">4-amino-5-hydroxymethyl-2-methylpyrimidine phosphate synthase</fullName>
        <shortName evidence="11">HMP-P synthase</shortName>
        <shortName evidence="11">Hydroxymethylpyrimidine phosphate synthase</shortName>
    </recommendedName>
</protein>
<organism evidence="13 14">
    <name type="scientific">Sphaceloma murrayae</name>
    <dbReference type="NCBI Taxonomy" id="2082308"/>
    <lineage>
        <taxon>Eukaryota</taxon>
        <taxon>Fungi</taxon>
        <taxon>Dikarya</taxon>
        <taxon>Ascomycota</taxon>
        <taxon>Pezizomycotina</taxon>
        <taxon>Dothideomycetes</taxon>
        <taxon>Dothideomycetidae</taxon>
        <taxon>Myriangiales</taxon>
        <taxon>Elsinoaceae</taxon>
        <taxon>Sphaceloma</taxon>
    </lineage>
</organism>
<evidence type="ECO:0000256" key="1">
    <source>
        <dbReference type="ARBA" id="ARBA00003469"/>
    </source>
</evidence>
<evidence type="ECO:0000256" key="6">
    <source>
        <dbReference type="ARBA" id="ARBA00022723"/>
    </source>
</evidence>
<dbReference type="Pfam" id="PF09084">
    <property type="entry name" value="NMT1"/>
    <property type="match status" value="1"/>
</dbReference>
<dbReference type="EMBL" id="NKHZ01000060">
    <property type="protein sequence ID" value="PNS15954.1"/>
    <property type="molecule type" value="Genomic_DNA"/>
</dbReference>
<evidence type="ECO:0000313" key="14">
    <source>
        <dbReference type="Proteomes" id="UP000243797"/>
    </source>
</evidence>
<dbReference type="GO" id="GO:0046872">
    <property type="term" value="F:metal ion binding"/>
    <property type="evidence" value="ECO:0007669"/>
    <property type="project" value="UniProtKB-KW"/>
</dbReference>
<dbReference type="InterPro" id="IPR015168">
    <property type="entry name" value="SsuA/THI5"/>
</dbReference>
<reference evidence="13 14" key="1">
    <citation type="submission" date="2017-06" db="EMBL/GenBank/DDBJ databases">
        <title>Draft genome sequence of a variant of Elsinoe murrayae.</title>
        <authorList>
            <person name="Cheng Q."/>
        </authorList>
    </citation>
    <scope>NUCLEOTIDE SEQUENCE [LARGE SCALE GENOMIC DNA]</scope>
    <source>
        <strain evidence="13 14">CQ-2017a</strain>
    </source>
</reference>
<sequence length="313" mass="33874">MAPPATIRVALDWTPNTLHSGLYVAQAKDFYTTAGLAVTLLPPSPEYTTTPARLVASHDADLAVCPSESCLAYAESGTLSLQAIYAICQRDASAIVTGSPSASLKDLGAGVYGSYNARYEDAIVRSMVDAAGGDGRAMKIEAAKGKLTLFDEVGAGGVDATWVFLPWEGVEAEMQGRELGVYRPGDFGVPYGYSPVIARDAKGGEVSAEALKAFVRETARGYQFCVAHPDEAAEIMAKVVQGREKEFLKKSQVAINEYYGGATAFSLGQMDGKKWDEWVAWLREKGLFKKDDVNMKNLFTNQFFNQCMLLEED</sequence>
<evidence type="ECO:0000256" key="7">
    <source>
        <dbReference type="ARBA" id="ARBA00022898"/>
    </source>
</evidence>
<dbReference type="Gene3D" id="3.40.190.10">
    <property type="entry name" value="Periplasmic binding protein-like II"/>
    <property type="match status" value="2"/>
</dbReference>
<keyword evidence="8 11" id="KW-0784">Thiamine biosynthesis</keyword>
<keyword evidence="7 11" id="KW-0663">Pyridoxal phosphate</keyword>
<evidence type="ECO:0000256" key="9">
    <source>
        <dbReference type="ARBA" id="ARBA00023004"/>
    </source>
</evidence>
<dbReference type="GO" id="GO:0016740">
    <property type="term" value="F:transferase activity"/>
    <property type="evidence" value="ECO:0007669"/>
    <property type="project" value="UniProtKB-KW"/>
</dbReference>
<gene>
    <name evidence="13" type="ORF">CAC42_4355</name>
</gene>
<dbReference type="OrthoDB" id="434407at2759"/>
<comment type="function">
    <text evidence="1 11">Responsible for the formation of the pyrimidine heterocycle in the thiamine biosynthesis pathway. Catalyzes the formation of hydroxymethylpyrimidine phosphate (HMP-P) from histidine and pyridoxal phosphate (PLP). The protein uses PLP and the active site histidine to form HMP-P, generating an inactive enzyme. The enzyme can only undergo a single turnover, which suggests it is a suicide enzyme.</text>
</comment>
<dbReference type="GO" id="GO:0009228">
    <property type="term" value="P:thiamine biosynthetic process"/>
    <property type="evidence" value="ECO:0007669"/>
    <property type="project" value="UniProtKB-UniRule"/>
</dbReference>
<dbReference type="PANTHER" id="PTHR31528:SF1">
    <property type="entry name" value="4-AMINO-5-HYDROXYMETHYL-2-METHYLPYRIMIDINE PHOSPHATE SYNTHASE THI11-RELATED"/>
    <property type="match status" value="1"/>
</dbReference>
<dbReference type="PANTHER" id="PTHR31528">
    <property type="entry name" value="4-AMINO-5-HYDROXYMETHYL-2-METHYLPYRIMIDINE PHOSPHATE SYNTHASE THI11-RELATED"/>
    <property type="match status" value="1"/>
</dbReference>
<evidence type="ECO:0000259" key="12">
    <source>
        <dbReference type="Pfam" id="PF09084"/>
    </source>
</evidence>
<feature type="domain" description="SsuA/THI5-like" evidence="12">
    <location>
        <begin position="16"/>
        <end position="232"/>
    </location>
</feature>
<evidence type="ECO:0000256" key="4">
    <source>
        <dbReference type="ARBA" id="ARBA00011738"/>
    </source>
</evidence>
<dbReference type="SUPFAM" id="SSF53850">
    <property type="entry name" value="Periplasmic binding protein-like II"/>
    <property type="match status" value="1"/>
</dbReference>
<comment type="cofactor">
    <cofactor evidence="11">
        <name>Fe cation</name>
        <dbReference type="ChEBI" id="CHEBI:24875"/>
    </cofactor>
</comment>
<evidence type="ECO:0000256" key="8">
    <source>
        <dbReference type="ARBA" id="ARBA00022977"/>
    </source>
</evidence>
<evidence type="ECO:0000313" key="13">
    <source>
        <dbReference type="EMBL" id="PNS15954.1"/>
    </source>
</evidence>
<comment type="pathway">
    <text evidence="2 11">Cofactor biosynthesis; thiamine diphosphate biosynthesis.</text>
</comment>
<keyword evidence="5" id="KW-0808">Transferase</keyword>
<dbReference type="InterPro" id="IPR027939">
    <property type="entry name" value="NMT1/THI5"/>
</dbReference>
<comment type="subunit">
    <text evidence="4 11">Homodimer.</text>
</comment>
<evidence type="ECO:0000256" key="5">
    <source>
        <dbReference type="ARBA" id="ARBA00022679"/>
    </source>
</evidence>
<dbReference type="UniPathway" id="UPA00060"/>
<keyword evidence="6" id="KW-0479">Metal-binding</keyword>
<keyword evidence="14" id="KW-1185">Reference proteome</keyword>
<comment type="catalytic activity">
    <reaction evidence="10">
        <text>N(6)-(pyridoxal phosphate)-L-lysyl-[4-amino-5-hydroxymethyl-2-methylpyrimidine phosphate synthase] + L-histidyl-[4-amino-5-hydroxymethyl-2-methylpyrimidine phosphate synthase] + 2 Fe(3+) + 4 H2O = L-lysyl-[4-amino-5-hydroxymethyl-2-methylpyrimidine phosphate synthase] + (2S)-2-amino-5-hydroxy-4-oxopentanoyl-[4-amino-5-hydroxymethyl-2-methylpyrimidine phosphate synthase] + 4-amino-2-methyl-5-(phosphooxymethyl)pyrimidine + 3-oxopropanoate + 2 Fe(2+) + 2 H(+)</text>
        <dbReference type="Rhea" id="RHEA:65756"/>
        <dbReference type="Rhea" id="RHEA-COMP:16892"/>
        <dbReference type="Rhea" id="RHEA-COMP:16893"/>
        <dbReference type="Rhea" id="RHEA-COMP:16894"/>
        <dbReference type="Rhea" id="RHEA-COMP:16895"/>
        <dbReference type="ChEBI" id="CHEBI:15377"/>
        <dbReference type="ChEBI" id="CHEBI:15378"/>
        <dbReference type="ChEBI" id="CHEBI:29033"/>
        <dbReference type="ChEBI" id="CHEBI:29034"/>
        <dbReference type="ChEBI" id="CHEBI:29969"/>
        <dbReference type="ChEBI" id="CHEBI:29979"/>
        <dbReference type="ChEBI" id="CHEBI:33190"/>
        <dbReference type="ChEBI" id="CHEBI:58354"/>
        <dbReference type="ChEBI" id="CHEBI:143915"/>
        <dbReference type="ChEBI" id="CHEBI:157692"/>
    </reaction>
    <physiologicalReaction direction="left-to-right" evidence="10">
        <dbReference type="Rhea" id="RHEA:65757"/>
    </physiologicalReaction>
</comment>
<evidence type="ECO:0000256" key="3">
    <source>
        <dbReference type="ARBA" id="ARBA00009406"/>
    </source>
</evidence>